<feature type="region of interest" description="Disordered" evidence="13">
    <location>
        <begin position="432"/>
        <end position="540"/>
    </location>
</feature>
<evidence type="ECO:0000256" key="4">
    <source>
        <dbReference type="ARBA" id="ARBA00022723"/>
    </source>
</evidence>
<name>A0A8C2JRK6_CYPCA</name>
<evidence type="ECO:0000256" key="6">
    <source>
        <dbReference type="ARBA" id="ARBA00022737"/>
    </source>
</evidence>
<keyword evidence="6" id="KW-0677">Repeat</keyword>
<dbReference type="GO" id="GO:0007043">
    <property type="term" value="P:cell-cell junction assembly"/>
    <property type="evidence" value="ECO:0007669"/>
    <property type="project" value="TreeGrafter"/>
</dbReference>
<feature type="domain" description="Cadherin" evidence="15">
    <location>
        <begin position="89"/>
        <end position="169"/>
    </location>
</feature>
<sequence>MLKRGEEMQRDLWTSLLLVWITCVPYSSMALLNNQSQSLQMVSAMIPRNRPSEGQRILSRAKRGWVWNQMFVLEEFSGPDPILVGRLHTDLDMGNKNIKYVLAGEGAGTIFAINERTGDIHAMKRLDREEKAEYTLTAQVIDRDTDKPLEPPSEFIIKVQDINDNPPQFIEGPYKGSVPEMSQVGTSVTRVTATDADDPVYGNSAKLVYSILEGQPYFSIDQTTAIIRVALAGMDREMREEYLVVIQAKDMGGHMGGLSGTTTVTVTLTDINDNPPKFTKGSFEFTIPEDLGIGKPGGRVKANDRDIGENAKSAYSIIGGDERDIFEIVTDAQTQEGILRLKKPLDFESKKSYNLTVVATNIRADSITGGPYMDQTMVKIIVEDADEPPVFTKSTYLFDVHENAAINTVIGAVAARDQDATHSQVRHIVIEDLTKQDHPSPGPSTYPAKCSDHPSPPSTVSVLSPETPAIPQSSPPAVPESSPSAAPFTSNQKRNLRRKRLSAPAPKSSPVRAPVPKFITGRAPATESSPKRAPVPEFSQ</sequence>
<evidence type="ECO:0000256" key="10">
    <source>
        <dbReference type="ARBA" id="ARBA00023136"/>
    </source>
</evidence>
<evidence type="ECO:0000256" key="14">
    <source>
        <dbReference type="SAM" id="Phobius"/>
    </source>
</evidence>
<dbReference type="GO" id="GO:0043679">
    <property type="term" value="C:axon terminus"/>
    <property type="evidence" value="ECO:0007669"/>
    <property type="project" value="TreeGrafter"/>
</dbReference>
<dbReference type="GO" id="GO:0043083">
    <property type="term" value="C:synaptic cleft"/>
    <property type="evidence" value="ECO:0007669"/>
    <property type="project" value="TreeGrafter"/>
</dbReference>
<evidence type="ECO:0000256" key="9">
    <source>
        <dbReference type="ARBA" id="ARBA00022989"/>
    </source>
</evidence>
<keyword evidence="2" id="KW-1003">Cell membrane</keyword>
<evidence type="ECO:0000256" key="7">
    <source>
        <dbReference type="ARBA" id="ARBA00022837"/>
    </source>
</evidence>
<dbReference type="Gene3D" id="2.60.40.60">
    <property type="entry name" value="Cadherins"/>
    <property type="match status" value="4"/>
</dbReference>
<proteinExistence type="predicted"/>
<evidence type="ECO:0000256" key="5">
    <source>
        <dbReference type="ARBA" id="ARBA00022729"/>
    </source>
</evidence>
<dbReference type="Proteomes" id="UP000694701">
    <property type="component" value="Unplaced"/>
</dbReference>
<dbReference type="PANTHER" id="PTHR24027:SF273">
    <property type="entry name" value="CADHERIN-8"/>
    <property type="match status" value="1"/>
</dbReference>
<dbReference type="PROSITE" id="PS50268">
    <property type="entry name" value="CADHERIN_2"/>
    <property type="match status" value="3"/>
</dbReference>
<dbReference type="CDD" id="cd11304">
    <property type="entry name" value="Cadherin_repeat"/>
    <property type="match status" value="3"/>
</dbReference>
<evidence type="ECO:0000256" key="2">
    <source>
        <dbReference type="ARBA" id="ARBA00022475"/>
    </source>
</evidence>
<dbReference type="FunFam" id="2.60.40.60:FF:000008">
    <property type="entry name" value="Cadherin 24"/>
    <property type="match status" value="1"/>
</dbReference>
<dbReference type="InterPro" id="IPR002126">
    <property type="entry name" value="Cadherin-like_dom"/>
</dbReference>
<feature type="domain" description="Cadherin" evidence="15">
    <location>
        <begin position="170"/>
        <end position="278"/>
    </location>
</feature>
<dbReference type="InterPro" id="IPR015919">
    <property type="entry name" value="Cadherin-like_sf"/>
</dbReference>
<accession>A0A8C2JRK6</accession>
<dbReference type="SUPFAM" id="SSF49313">
    <property type="entry name" value="Cadherin-like"/>
    <property type="match status" value="4"/>
</dbReference>
<dbReference type="GO" id="GO:0016339">
    <property type="term" value="P:calcium-dependent cell-cell adhesion via plasma membrane cell adhesion molecules"/>
    <property type="evidence" value="ECO:0007669"/>
    <property type="project" value="TreeGrafter"/>
</dbReference>
<dbReference type="AlphaFoldDB" id="A0A8C2JRK6"/>
<dbReference type="InterPro" id="IPR020894">
    <property type="entry name" value="Cadherin_CS"/>
</dbReference>
<dbReference type="Ensembl" id="ENSCCRT00020106838.1">
    <property type="protein sequence ID" value="ENSCCRP00020097711.1"/>
    <property type="gene ID" value="ENSCCRG00020044946.1"/>
</dbReference>
<keyword evidence="5" id="KW-0732">Signal</keyword>
<evidence type="ECO:0000256" key="3">
    <source>
        <dbReference type="ARBA" id="ARBA00022692"/>
    </source>
</evidence>
<keyword evidence="7 12" id="KW-0106">Calcium</keyword>
<dbReference type="GO" id="GO:0005912">
    <property type="term" value="C:adherens junction"/>
    <property type="evidence" value="ECO:0007669"/>
    <property type="project" value="TreeGrafter"/>
</dbReference>
<keyword evidence="11" id="KW-0325">Glycoprotein</keyword>
<keyword evidence="9 14" id="KW-1133">Transmembrane helix</keyword>
<comment type="subcellular location">
    <subcellularLocation>
        <location evidence="1">Cell membrane</location>
        <topology evidence="1">Single-pass type I membrane protein</topology>
    </subcellularLocation>
</comment>
<keyword evidence="10 14" id="KW-0472">Membrane</keyword>
<dbReference type="GO" id="GO:0034332">
    <property type="term" value="P:adherens junction organization"/>
    <property type="evidence" value="ECO:0007669"/>
    <property type="project" value="TreeGrafter"/>
</dbReference>
<dbReference type="GO" id="GO:0045296">
    <property type="term" value="F:cadherin binding"/>
    <property type="evidence" value="ECO:0007669"/>
    <property type="project" value="TreeGrafter"/>
</dbReference>
<evidence type="ECO:0000313" key="16">
    <source>
        <dbReference type="Ensembl" id="ENSCCRP00020097711.1"/>
    </source>
</evidence>
<reference evidence="16" key="1">
    <citation type="submission" date="2025-08" db="UniProtKB">
        <authorList>
            <consortium name="Ensembl"/>
        </authorList>
    </citation>
    <scope>IDENTIFICATION</scope>
</reference>
<dbReference type="PROSITE" id="PS00232">
    <property type="entry name" value="CADHERIN_1"/>
    <property type="match status" value="1"/>
</dbReference>
<dbReference type="InterPro" id="IPR039808">
    <property type="entry name" value="Cadherin"/>
</dbReference>
<evidence type="ECO:0000313" key="17">
    <source>
        <dbReference type="Proteomes" id="UP000694701"/>
    </source>
</evidence>
<dbReference type="GO" id="GO:0044331">
    <property type="term" value="P:cell-cell adhesion mediated by cadherin"/>
    <property type="evidence" value="ECO:0007669"/>
    <property type="project" value="TreeGrafter"/>
</dbReference>
<dbReference type="GO" id="GO:0000902">
    <property type="term" value="P:cell morphogenesis"/>
    <property type="evidence" value="ECO:0007669"/>
    <property type="project" value="TreeGrafter"/>
</dbReference>
<dbReference type="GO" id="GO:0005509">
    <property type="term" value="F:calcium ion binding"/>
    <property type="evidence" value="ECO:0007669"/>
    <property type="project" value="UniProtKB-UniRule"/>
</dbReference>
<dbReference type="PRINTS" id="PR00205">
    <property type="entry name" value="CADHERIN"/>
</dbReference>
<evidence type="ECO:0000259" key="15">
    <source>
        <dbReference type="PROSITE" id="PS50268"/>
    </source>
</evidence>
<keyword evidence="3 14" id="KW-0812">Transmembrane</keyword>
<dbReference type="FunFam" id="2.60.40.60:FF:000012">
    <property type="entry name" value="Cadherin 24"/>
    <property type="match status" value="1"/>
</dbReference>
<dbReference type="SMART" id="SM00112">
    <property type="entry name" value="CA"/>
    <property type="match status" value="3"/>
</dbReference>
<keyword evidence="8" id="KW-0130">Cell adhesion</keyword>
<keyword evidence="4" id="KW-0479">Metal-binding</keyword>
<evidence type="ECO:0000256" key="13">
    <source>
        <dbReference type="SAM" id="MobiDB-lite"/>
    </source>
</evidence>
<feature type="compositionally biased region" description="Low complexity" evidence="13">
    <location>
        <begin position="458"/>
        <end position="467"/>
    </location>
</feature>
<protein>
    <submittedName>
        <fullName evidence="16">Cadherin 8</fullName>
    </submittedName>
</protein>
<evidence type="ECO:0000256" key="11">
    <source>
        <dbReference type="ARBA" id="ARBA00023180"/>
    </source>
</evidence>
<feature type="transmembrane region" description="Helical" evidence="14">
    <location>
        <begin position="12"/>
        <end position="32"/>
    </location>
</feature>
<dbReference type="Pfam" id="PF00028">
    <property type="entry name" value="Cadherin"/>
    <property type="match status" value="3"/>
</dbReference>
<dbReference type="GO" id="GO:0007156">
    <property type="term" value="P:homophilic cell adhesion via plasma membrane adhesion molecules"/>
    <property type="evidence" value="ECO:0007669"/>
    <property type="project" value="InterPro"/>
</dbReference>
<organism evidence="16 17">
    <name type="scientific">Cyprinus carpio</name>
    <name type="common">Common carp</name>
    <dbReference type="NCBI Taxonomy" id="7962"/>
    <lineage>
        <taxon>Eukaryota</taxon>
        <taxon>Metazoa</taxon>
        <taxon>Chordata</taxon>
        <taxon>Craniata</taxon>
        <taxon>Vertebrata</taxon>
        <taxon>Euteleostomi</taxon>
        <taxon>Actinopterygii</taxon>
        <taxon>Neopterygii</taxon>
        <taxon>Teleostei</taxon>
        <taxon>Ostariophysi</taxon>
        <taxon>Cypriniformes</taxon>
        <taxon>Cyprinidae</taxon>
        <taxon>Cyprininae</taxon>
        <taxon>Cyprinus</taxon>
    </lineage>
</organism>
<dbReference type="FunFam" id="2.60.40.60:FF:000009">
    <property type="entry name" value="Cadherin 24"/>
    <property type="match status" value="1"/>
</dbReference>
<feature type="domain" description="Cadherin" evidence="15">
    <location>
        <begin position="279"/>
        <end position="391"/>
    </location>
</feature>
<evidence type="ECO:0000256" key="1">
    <source>
        <dbReference type="ARBA" id="ARBA00004251"/>
    </source>
</evidence>
<dbReference type="GO" id="GO:0016477">
    <property type="term" value="P:cell migration"/>
    <property type="evidence" value="ECO:0007669"/>
    <property type="project" value="TreeGrafter"/>
</dbReference>
<dbReference type="GO" id="GO:0016342">
    <property type="term" value="C:catenin complex"/>
    <property type="evidence" value="ECO:0007669"/>
    <property type="project" value="TreeGrafter"/>
</dbReference>
<dbReference type="GO" id="GO:0008013">
    <property type="term" value="F:beta-catenin binding"/>
    <property type="evidence" value="ECO:0007669"/>
    <property type="project" value="TreeGrafter"/>
</dbReference>
<evidence type="ECO:0000256" key="12">
    <source>
        <dbReference type="PROSITE-ProRule" id="PRU00043"/>
    </source>
</evidence>
<evidence type="ECO:0000256" key="8">
    <source>
        <dbReference type="ARBA" id="ARBA00022889"/>
    </source>
</evidence>
<dbReference type="PANTHER" id="PTHR24027">
    <property type="entry name" value="CADHERIN-23"/>
    <property type="match status" value="1"/>
</dbReference>